<dbReference type="Pfam" id="PF13174">
    <property type="entry name" value="TPR_6"/>
    <property type="match status" value="2"/>
</dbReference>
<dbReference type="Gene3D" id="1.25.40.10">
    <property type="entry name" value="Tetratricopeptide repeat domain"/>
    <property type="match status" value="1"/>
</dbReference>
<dbReference type="HAMAP" id="MF_02066">
    <property type="entry name" value="CpoB"/>
    <property type="match status" value="1"/>
</dbReference>
<organism evidence="3 4">
    <name type="scientific">Aquibaculum arenosum</name>
    <dbReference type="NCBI Taxonomy" id="3032591"/>
    <lineage>
        <taxon>Bacteria</taxon>
        <taxon>Pseudomonadati</taxon>
        <taxon>Pseudomonadota</taxon>
        <taxon>Alphaproteobacteria</taxon>
        <taxon>Rhodospirillales</taxon>
        <taxon>Rhodovibrionaceae</taxon>
        <taxon>Aquibaculum</taxon>
    </lineage>
</organism>
<feature type="region of interest" description="Disordered" evidence="2">
    <location>
        <begin position="98"/>
        <end position="182"/>
    </location>
</feature>
<dbReference type="NCBIfam" id="TIGR02795">
    <property type="entry name" value="tol_pal_ybgF"/>
    <property type="match status" value="1"/>
</dbReference>
<dbReference type="InterPro" id="IPR034706">
    <property type="entry name" value="CpoB"/>
</dbReference>
<dbReference type="RefSeq" id="WP_275819453.1">
    <property type="nucleotide sequence ID" value="NZ_JARHUD010000001.1"/>
</dbReference>
<comment type="caution">
    <text evidence="3">The sequence shown here is derived from an EMBL/GenBank/DDBJ whole genome shotgun (WGS) entry which is preliminary data.</text>
</comment>
<name>A0ABT5YIG7_9PROT</name>
<keyword evidence="4" id="KW-1185">Reference proteome</keyword>
<gene>
    <name evidence="3" type="primary">ybgF</name>
    <name evidence="1" type="synonym">cpoB</name>
    <name evidence="3" type="ORF">P2G67_01890</name>
</gene>
<comment type="subcellular location">
    <subcellularLocation>
        <location evidence="1">Periplasm</location>
    </subcellularLocation>
</comment>
<dbReference type="EMBL" id="JARHUD010000001">
    <property type="protein sequence ID" value="MDF2094723.1"/>
    <property type="molecule type" value="Genomic_DNA"/>
</dbReference>
<keyword evidence="1" id="KW-0732">Signal</keyword>
<sequence length="307" mass="33575" precursor="true">MTASRRLQSVQSKSLRVSLLGSLLGAVLAGTAFAEAPGLQRDLVEVRSELQELGGHLQLAQASGYSGDRIDAFERVVRDLTGRVETMEYRLRQLSDRMDRLESRSEQTPARPDPSAGAYYQPPESETEGAGPRVLGTASESYGQPPQDQDSPAARPLVQPPAEAEPDERPGESAQASLPSGNAAEQYDAAFGLLRQARWDEAETALESFIESHPDHQLAGNAKYWLGETHYVRGDYVSAARVFAEGFQQYPDSGKAADNLLKLGMSLGALDRRDDACGTLVELERRYANAPEQILQRSRAERERLGC</sequence>
<feature type="signal peptide" evidence="1">
    <location>
        <begin position="1"/>
        <end position="34"/>
    </location>
</feature>
<feature type="chain" id="PRO_5044904383" description="Cell division coordinator CpoB" evidence="1">
    <location>
        <begin position="35"/>
        <end position="307"/>
    </location>
</feature>
<dbReference type="InterPro" id="IPR019734">
    <property type="entry name" value="TPR_rpt"/>
</dbReference>
<proteinExistence type="inferred from homology"/>
<protein>
    <recommendedName>
        <fullName evidence="1">Cell division coordinator CpoB</fullName>
    </recommendedName>
</protein>
<keyword evidence="1" id="KW-0131">Cell cycle</keyword>
<evidence type="ECO:0000256" key="2">
    <source>
        <dbReference type="SAM" id="MobiDB-lite"/>
    </source>
</evidence>
<comment type="function">
    <text evidence="1">Mediates coordination of peptidoglycan synthesis and outer membrane constriction during cell division.</text>
</comment>
<keyword evidence="1" id="KW-0574">Periplasm</keyword>
<reference evidence="3 4" key="1">
    <citation type="submission" date="2023-03" db="EMBL/GenBank/DDBJ databases">
        <title>Fodinicurvata sp. CAU 1616 isolated from sea sendiment.</title>
        <authorList>
            <person name="Kim W."/>
        </authorList>
    </citation>
    <scope>NUCLEOTIDE SEQUENCE [LARGE SCALE GENOMIC DNA]</scope>
    <source>
        <strain evidence="3 4">CAU 1616</strain>
    </source>
</reference>
<evidence type="ECO:0000256" key="1">
    <source>
        <dbReference type="HAMAP-Rule" id="MF_02066"/>
    </source>
</evidence>
<evidence type="ECO:0000313" key="3">
    <source>
        <dbReference type="EMBL" id="MDF2094723.1"/>
    </source>
</evidence>
<dbReference type="Proteomes" id="UP001215503">
    <property type="component" value="Unassembled WGS sequence"/>
</dbReference>
<feature type="compositionally biased region" description="Polar residues" evidence="2">
    <location>
        <begin position="138"/>
        <end position="150"/>
    </location>
</feature>
<dbReference type="SUPFAM" id="SSF48452">
    <property type="entry name" value="TPR-like"/>
    <property type="match status" value="1"/>
</dbReference>
<comment type="similarity">
    <text evidence="1">Belongs to the CpoB family.</text>
</comment>
<keyword evidence="1" id="KW-0132">Cell division</keyword>
<dbReference type="InterPro" id="IPR014162">
    <property type="entry name" value="CpoB_C"/>
</dbReference>
<evidence type="ECO:0000313" key="4">
    <source>
        <dbReference type="Proteomes" id="UP001215503"/>
    </source>
</evidence>
<accession>A0ABT5YIG7</accession>
<dbReference type="InterPro" id="IPR011990">
    <property type="entry name" value="TPR-like_helical_dom_sf"/>
</dbReference>